<dbReference type="InterPro" id="IPR043548">
    <property type="entry name" value="PIKfyve"/>
</dbReference>
<dbReference type="GO" id="GO:0046488">
    <property type="term" value="P:phosphatidylinositol metabolic process"/>
    <property type="evidence" value="ECO:0007669"/>
    <property type="project" value="UniProtKB-UniRule"/>
</dbReference>
<dbReference type="GO" id="GO:0012506">
    <property type="term" value="C:vesicle membrane"/>
    <property type="evidence" value="ECO:0007669"/>
    <property type="project" value="TreeGrafter"/>
</dbReference>
<dbReference type="Proteomes" id="UP001174909">
    <property type="component" value="Unassembled WGS sequence"/>
</dbReference>
<evidence type="ECO:0000256" key="1">
    <source>
        <dbReference type="PROSITE-ProRule" id="PRU00781"/>
    </source>
</evidence>
<feature type="non-terminal residue" evidence="3">
    <location>
        <position position="1"/>
    </location>
</feature>
<dbReference type="SUPFAM" id="SSF56104">
    <property type="entry name" value="SAICAR synthase-like"/>
    <property type="match status" value="1"/>
</dbReference>
<dbReference type="GO" id="GO:1903426">
    <property type="term" value="P:regulation of reactive oxygen species biosynthetic process"/>
    <property type="evidence" value="ECO:0007669"/>
    <property type="project" value="TreeGrafter"/>
</dbReference>
<proteinExistence type="predicted"/>
<dbReference type="PANTHER" id="PTHR46715">
    <property type="entry name" value="1-PHOSPHATIDYLINOSITOL 3-PHOSPHATE 5-KINASE"/>
    <property type="match status" value="1"/>
</dbReference>
<protein>
    <submittedName>
        <fullName evidence="3">1-phosphatidylinositol 3-phosphate 5-kinase</fullName>
    </submittedName>
</protein>
<keyword evidence="1" id="KW-0808">Transferase</keyword>
<dbReference type="EMBL" id="CASHTH010001648">
    <property type="protein sequence ID" value="CAI8017688.1"/>
    <property type="molecule type" value="Genomic_DNA"/>
</dbReference>
<reference evidence="3" key="1">
    <citation type="submission" date="2023-03" db="EMBL/GenBank/DDBJ databases">
        <authorList>
            <person name="Steffen K."/>
            <person name="Cardenas P."/>
        </authorList>
    </citation>
    <scope>NUCLEOTIDE SEQUENCE</scope>
</reference>
<gene>
    <name evidence="3" type="ORF">GBAR_LOCUS10701</name>
</gene>
<dbReference type="PANTHER" id="PTHR46715:SF1">
    <property type="entry name" value="1-PHOSPHATIDYLINOSITOL 3-PHOSPHATE 5-KINASE"/>
    <property type="match status" value="1"/>
</dbReference>
<dbReference type="GO" id="GO:0031410">
    <property type="term" value="C:cytoplasmic vesicle"/>
    <property type="evidence" value="ECO:0007669"/>
    <property type="project" value="TreeGrafter"/>
</dbReference>
<feature type="domain" description="PIPK" evidence="2">
    <location>
        <begin position="1"/>
        <end position="44"/>
    </location>
</feature>
<dbReference type="GO" id="GO:0052810">
    <property type="term" value="F:1-phosphatidylinositol-5-kinase activity"/>
    <property type="evidence" value="ECO:0007669"/>
    <property type="project" value="TreeGrafter"/>
</dbReference>
<dbReference type="GO" id="GO:0000285">
    <property type="term" value="F:1-phosphatidylinositol-3-phosphate 5-kinase activity"/>
    <property type="evidence" value="ECO:0007669"/>
    <property type="project" value="InterPro"/>
</dbReference>
<dbReference type="GO" id="GO:0032438">
    <property type="term" value="P:melanosome organization"/>
    <property type="evidence" value="ECO:0007669"/>
    <property type="project" value="TreeGrafter"/>
</dbReference>
<dbReference type="InterPro" id="IPR002498">
    <property type="entry name" value="PInositol-4-P-4/5-kinase_core"/>
</dbReference>
<sequence>YVRTFTLDKRLEMYIKKTAGRVLPTVVYPELYRKRFCEAIDRYFTIVPDKWTGLGTGF</sequence>
<keyword evidence="4" id="KW-1185">Reference proteome</keyword>
<evidence type="ECO:0000313" key="4">
    <source>
        <dbReference type="Proteomes" id="UP001174909"/>
    </source>
</evidence>
<dbReference type="InterPro" id="IPR027483">
    <property type="entry name" value="PInositol-4-P-4/5-kinase_C_sf"/>
</dbReference>
<name>A0AA35RVK5_GEOBA</name>
<keyword evidence="1" id="KW-0067">ATP-binding</keyword>
<dbReference type="AlphaFoldDB" id="A0AA35RVK5"/>
<keyword evidence="1" id="KW-0547">Nucleotide-binding</keyword>
<keyword evidence="1" id="KW-0418">Kinase</keyword>
<comment type="caution">
    <text evidence="3">The sequence shown here is derived from an EMBL/GenBank/DDBJ whole genome shotgun (WGS) entry which is preliminary data.</text>
</comment>
<dbReference type="GO" id="GO:0090385">
    <property type="term" value="P:phagosome-lysosome fusion"/>
    <property type="evidence" value="ECO:0007669"/>
    <property type="project" value="TreeGrafter"/>
</dbReference>
<evidence type="ECO:0000313" key="3">
    <source>
        <dbReference type="EMBL" id="CAI8017688.1"/>
    </source>
</evidence>
<accession>A0AA35RVK5</accession>
<organism evidence="3 4">
    <name type="scientific">Geodia barretti</name>
    <name type="common">Barrett's horny sponge</name>
    <dbReference type="NCBI Taxonomy" id="519541"/>
    <lineage>
        <taxon>Eukaryota</taxon>
        <taxon>Metazoa</taxon>
        <taxon>Porifera</taxon>
        <taxon>Demospongiae</taxon>
        <taxon>Heteroscleromorpha</taxon>
        <taxon>Tetractinellida</taxon>
        <taxon>Astrophorina</taxon>
        <taxon>Geodiidae</taxon>
        <taxon>Geodia</taxon>
    </lineage>
</organism>
<dbReference type="Gene3D" id="3.30.810.10">
    <property type="entry name" value="2-Layer Sandwich"/>
    <property type="match status" value="1"/>
</dbReference>
<dbReference type="GO" id="GO:0005524">
    <property type="term" value="F:ATP binding"/>
    <property type="evidence" value="ECO:0007669"/>
    <property type="project" value="UniProtKB-UniRule"/>
</dbReference>
<dbReference type="PROSITE" id="PS51455">
    <property type="entry name" value="PIPK"/>
    <property type="match status" value="1"/>
</dbReference>
<evidence type="ECO:0000259" key="2">
    <source>
        <dbReference type="PROSITE" id="PS51455"/>
    </source>
</evidence>